<feature type="compositionally biased region" description="Basic and acidic residues" evidence="1">
    <location>
        <begin position="122"/>
        <end position="134"/>
    </location>
</feature>
<feature type="region of interest" description="Disordered" evidence="1">
    <location>
        <begin position="122"/>
        <end position="160"/>
    </location>
</feature>
<evidence type="ECO:0000313" key="4">
    <source>
        <dbReference type="Proteomes" id="UP000233458"/>
    </source>
</evidence>
<proteinExistence type="predicted"/>
<sequence length="287" mass="31327">MSQMIEISAIEVGERLRAVDADYVTVLAESMRQSGKVLQAIAVRKFFKKGDLHPSYSLMAGAHRLEAAKLAGMTEIPAEVHDNLSDLQARLFEIDENLLRHELNPLDRAVFLAERKSVYEALHPETKNGGDKGNQHTGGKKRQSDTMSFSQDAAEKTGLNPRTIERAVAIARKISPEIRKSLAGTAFSKNQNELLLLAKQEPAQQAKIVDLILREDAGVKSVKAAIARVGGRPTEVPDPALQQLKKLMDAWRHAGAPVRRDFVASLSQGDRAVLSALLAGPDMAEVA</sequence>
<protein>
    <submittedName>
        <fullName evidence="3">Chromosome partitioning protein ParB</fullName>
    </submittedName>
</protein>
<organism evidence="3 4">
    <name type="scientific">Thalassospira marina</name>
    <dbReference type="NCBI Taxonomy" id="2048283"/>
    <lineage>
        <taxon>Bacteria</taxon>
        <taxon>Pseudomonadati</taxon>
        <taxon>Pseudomonadota</taxon>
        <taxon>Alphaproteobacteria</taxon>
        <taxon>Rhodospirillales</taxon>
        <taxon>Thalassospiraceae</taxon>
        <taxon>Thalassospira</taxon>
    </lineage>
</organism>
<dbReference type="SUPFAM" id="SSF110849">
    <property type="entry name" value="ParB/Sulfiredoxin"/>
    <property type="match status" value="1"/>
</dbReference>
<dbReference type="InterPro" id="IPR036086">
    <property type="entry name" value="ParB/Sulfiredoxin_sf"/>
</dbReference>
<evidence type="ECO:0000256" key="1">
    <source>
        <dbReference type="SAM" id="MobiDB-lite"/>
    </source>
</evidence>
<dbReference type="Proteomes" id="UP000233458">
    <property type="component" value="Chromosome"/>
</dbReference>
<gene>
    <name evidence="3" type="ORF">CSC3H3_15165</name>
</gene>
<dbReference type="Gene3D" id="1.10.10.2830">
    <property type="match status" value="1"/>
</dbReference>
<accession>A0ABM6QCD4</accession>
<dbReference type="PANTHER" id="PTHR33375">
    <property type="entry name" value="CHROMOSOME-PARTITIONING PROTEIN PARB-RELATED"/>
    <property type="match status" value="1"/>
</dbReference>
<dbReference type="Pfam" id="PF02195">
    <property type="entry name" value="ParB_N"/>
    <property type="match status" value="1"/>
</dbReference>
<name>A0ABM6QCD4_9PROT</name>
<dbReference type="InterPro" id="IPR003115">
    <property type="entry name" value="ParB_N"/>
</dbReference>
<keyword evidence="4" id="KW-1185">Reference proteome</keyword>
<evidence type="ECO:0000313" key="3">
    <source>
        <dbReference type="EMBL" id="AUG53904.1"/>
    </source>
</evidence>
<feature type="domain" description="ParB-like N-terminal" evidence="2">
    <location>
        <begin position="3"/>
        <end position="98"/>
    </location>
</feature>
<reference evidence="3 4" key="1">
    <citation type="submission" date="2017-10" db="EMBL/GenBank/DDBJ databases">
        <title>Biodiversity and function of Thalassospira species in the particle-attached aromatic-hydrocarbon-degrading consortia from the surface seawater of the China South Sea.</title>
        <authorList>
            <person name="Dong C."/>
            <person name="Liu R."/>
            <person name="Shao Z."/>
        </authorList>
    </citation>
    <scope>NUCLEOTIDE SEQUENCE [LARGE SCALE GENOMIC DNA]</scope>
    <source>
        <strain evidence="3 4">CSC3H3</strain>
    </source>
</reference>
<dbReference type="Gene3D" id="3.90.1530.30">
    <property type="match status" value="1"/>
</dbReference>
<evidence type="ECO:0000259" key="2">
    <source>
        <dbReference type="SMART" id="SM00470"/>
    </source>
</evidence>
<dbReference type="InterPro" id="IPR050336">
    <property type="entry name" value="Chromosome_partition/occlusion"/>
</dbReference>
<dbReference type="EMBL" id="CP024199">
    <property type="protein sequence ID" value="AUG53904.1"/>
    <property type="molecule type" value="Genomic_DNA"/>
</dbReference>
<dbReference type="SUPFAM" id="SSF109709">
    <property type="entry name" value="KorB DNA-binding domain-like"/>
    <property type="match status" value="1"/>
</dbReference>
<dbReference type="RefSeq" id="WP_101285370.1">
    <property type="nucleotide sequence ID" value="NZ_CP024199.1"/>
</dbReference>
<dbReference type="PANTHER" id="PTHR33375:SF1">
    <property type="entry name" value="CHROMOSOME-PARTITIONING PROTEIN PARB-RELATED"/>
    <property type="match status" value="1"/>
</dbReference>
<dbReference type="SMART" id="SM00470">
    <property type="entry name" value="ParB"/>
    <property type="match status" value="1"/>
</dbReference>